<dbReference type="PANTHER" id="PTHR12729">
    <property type="entry name" value="TRNA(HIS) GUANYLYLTRANSFERASE-RELATED"/>
    <property type="match status" value="1"/>
</dbReference>
<proteinExistence type="predicted"/>
<protein>
    <recommendedName>
        <fullName evidence="1">tRNAHis guanylyltransferase catalytic domain-containing protein</fullName>
    </recommendedName>
</protein>
<dbReference type="Gene3D" id="3.30.70.3000">
    <property type="match status" value="1"/>
</dbReference>
<comment type="caution">
    <text evidence="2">The sequence shown here is derived from an EMBL/GenBank/DDBJ whole genome shotgun (WGS) entry which is preliminary data.</text>
</comment>
<reference evidence="2" key="1">
    <citation type="submission" date="2022-08" db="EMBL/GenBank/DDBJ databases">
        <title>Novel sulphate-reducing endosymbionts in the free-living metamonad Anaeramoeba.</title>
        <authorList>
            <person name="Jerlstrom-Hultqvist J."/>
            <person name="Cepicka I."/>
            <person name="Gallot-Lavallee L."/>
            <person name="Salas-Leiva D."/>
            <person name="Curtis B.A."/>
            <person name="Zahonova K."/>
            <person name="Pipaliya S."/>
            <person name="Dacks J."/>
            <person name="Roger A.J."/>
        </authorList>
    </citation>
    <scope>NUCLEOTIDE SEQUENCE</scope>
    <source>
        <strain evidence="2">Busselton2</strain>
    </source>
</reference>
<feature type="domain" description="tRNAHis guanylyltransferase catalytic" evidence="1">
    <location>
        <begin position="13"/>
        <end position="153"/>
    </location>
</feature>
<dbReference type="GO" id="GO:0000287">
    <property type="term" value="F:magnesium ion binding"/>
    <property type="evidence" value="ECO:0007669"/>
    <property type="project" value="InterPro"/>
</dbReference>
<dbReference type="PANTHER" id="PTHR12729:SF1">
    <property type="entry name" value="TRNAHIS GUANYLYLTRANSFERASE CATALYTIC DOMAIN-CONTAINING PROTEIN"/>
    <property type="match status" value="1"/>
</dbReference>
<organism evidence="2 3">
    <name type="scientific">Anaeramoeba flamelloides</name>
    <dbReference type="NCBI Taxonomy" id="1746091"/>
    <lineage>
        <taxon>Eukaryota</taxon>
        <taxon>Metamonada</taxon>
        <taxon>Anaeramoebidae</taxon>
        <taxon>Anaeramoeba</taxon>
    </lineage>
</organism>
<dbReference type="AlphaFoldDB" id="A0AAV7ZGV8"/>
<evidence type="ECO:0000313" key="2">
    <source>
        <dbReference type="EMBL" id="KAJ3441164.1"/>
    </source>
</evidence>
<dbReference type="InterPro" id="IPR038469">
    <property type="entry name" value="tRNAHis_GuaTrfase_Thg1_sf"/>
</dbReference>
<dbReference type="GO" id="GO:0006400">
    <property type="term" value="P:tRNA modification"/>
    <property type="evidence" value="ECO:0007669"/>
    <property type="project" value="InterPro"/>
</dbReference>
<dbReference type="GO" id="GO:0008193">
    <property type="term" value="F:tRNA guanylyltransferase activity"/>
    <property type="evidence" value="ECO:0007669"/>
    <property type="project" value="InterPro"/>
</dbReference>
<gene>
    <name evidence="2" type="ORF">M0812_13169</name>
</gene>
<dbReference type="EMBL" id="JANTQA010000029">
    <property type="protein sequence ID" value="KAJ3441164.1"/>
    <property type="molecule type" value="Genomic_DNA"/>
</dbReference>
<name>A0AAV7ZGV8_9EUKA</name>
<accession>A0AAV7ZGV8</accession>
<dbReference type="InterPro" id="IPR007537">
    <property type="entry name" value="tRNAHis_GuaTrfase_Thg1"/>
</dbReference>
<dbReference type="InterPro" id="IPR024956">
    <property type="entry name" value="tRNAHis_GuaTrfase_cat"/>
</dbReference>
<dbReference type="Proteomes" id="UP001146793">
    <property type="component" value="Unassembled WGS sequence"/>
</dbReference>
<dbReference type="Pfam" id="PF04446">
    <property type="entry name" value="Thg1"/>
    <property type="match status" value="1"/>
</dbReference>
<evidence type="ECO:0000259" key="1">
    <source>
        <dbReference type="Pfam" id="PF04446"/>
    </source>
</evidence>
<evidence type="ECO:0000313" key="3">
    <source>
        <dbReference type="Proteomes" id="UP001146793"/>
    </source>
</evidence>
<sequence length="279" mass="32423">MSENNNKKQSLGDRMKGYEREYEMLIPKKSYIVIRLDGHHFSKFTKQFRKPFDPIIKEAMIESSKELLTEFTGSTAYTVSDEITLIIPPVANEESNHPYNGRSQKLGSLCAGKVTSVFNLSVASNISQLGNQEKEKRILDSLKGCFFDARTFEIQDPSEVLNNIIWRQRDGERNSKSMYARKFFSHKQLQGLKSHEMIEKVTKEKNENWCDIEGHFKYGTILKKESYEKEKDLIRTRIVTISKKLNWSEENVNLVTAKKLNSVPTKEKIEQNNEKEIEK</sequence>